<accession>A0A6M6BDT2</accession>
<protein>
    <recommendedName>
        <fullName evidence="3">STAS/SEC14 domain-containing protein</fullName>
    </recommendedName>
</protein>
<keyword evidence="2" id="KW-1185">Reference proteome</keyword>
<dbReference type="Proteomes" id="UP000501623">
    <property type="component" value="Chromosome"/>
</dbReference>
<gene>
    <name evidence="1" type="ORF">HMJ29_06850</name>
</gene>
<dbReference type="EMBL" id="CP053538">
    <property type="protein sequence ID" value="QJX46671.1"/>
    <property type="molecule type" value="Genomic_DNA"/>
</dbReference>
<name>A0A6M6BDT2_9BACT</name>
<evidence type="ECO:0008006" key="3">
    <source>
        <dbReference type="Google" id="ProtNLM"/>
    </source>
</evidence>
<dbReference type="RefSeq" id="WP_171590778.1">
    <property type="nucleotide sequence ID" value="NZ_CP053538.1"/>
</dbReference>
<evidence type="ECO:0000313" key="1">
    <source>
        <dbReference type="EMBL" id="QJX46671.1"/>
    </source>
</evidence>
<organism evidence="1 2">
    <name type="scientific">Hymenobacter taeanensis</name>
    <dbReference type="NCBI Taxonomy" id="2735321"/>
    <lineage>
        <taxon>Bacteria</taxon>
        <taxon>Pseudomonadati</taxon>
        <taxon>Bacteroidota</taxon>
        <taxon>Cytophagia</taxon>
        <taxon>Cytophagales</taxon>
        <taxon>Hymenobacteraceae</taxon>
        <taxon>Hymenobacter</taxon>
    </lineage>
</organism>
<dbReference type="AlphaFoldDB" id="A0A6M6BDT2"/>
<reference evidence="1 2" key="1">
    <citation type="submission" date="2020-05" db="EMBL/GenBank/DDBJ databases">
        <title>Complete genome sequence of Hymenobacter sp. TS19 in Coasted Sand Dune.</title>
        <authorList>
            <person name="Lee J.-H."/>
            <person name="Jung J.-H."/>
            <person name="Jeong S."/>
            <person name="Zhao L."/>
            <person name="Kim M.-K."/>
            <person name="Seo H.-S."/>
            <person name="Lim S."/>
        </authorList>
    </citation>
    <scope>NUCLEOTIDE SEQUENCE [LARGE SCALE GENOMIC DNA]</scope>
    <source>
        <strain evidence="1 2">TS19</strain>
    </source>
</reference>
<evidence type="ECO:0000313" key="2">
    <source>
        <dbReference type="Proteomes" id="UP000501623"/>
    </source>
</evidence>
<proteinExistence type="predicted"/>
<sequence>MSEVQPDYLTISYRPDLEVLVGRWMRQVSFSEMCQGYYLLLQAAERHQCRQWLIDVRRRYNTDREGAHWMVTEFLPTVAPRLGGRTHLAYLLAPVILRDPEGDSAFPTTEALAGRPFMGERFIDEAAAVAWLQQMR</sequence>
<dbReference type="KEGG" id="hts:HMJ29_06850"/>